<feature type="domain" description="ParB/Spo0J HTH" evidence="2">
    <location>
        <begin position="188"/>
        <end position="272"/>
    </location>
</feature>
<feature type="region of interest" description="Disordered" evidence="1">
    <location>
        <begin position="523"/>
        <end position="654"/>
    </location>
</feature>
<proteinExistence type="predicted"/>
<name>A0A931CIV1_9ACTN</name>
<feature type="region of interest" description="Disordered" evidence="1">
    <location>
        <begin position="370"/>
        <end position="392"/>
    </location>
</feature>
<dbReference type="PANTHER" id="PTHR33375">
    <property type="entry name" value="CHROMOSOME-PARTITIONING PROTEIN PARB-RELATED"/>
    <property type="match status" value="1"/>
</dbReference>
<dbReference type="RefSeq" id="WP_196420572.1">
    <property type="nucleotide sequence ID" value="NZ_JADQTO010000045.1"/>
</dbReference>
<dbReference type="GO" id="GO:0005694">
    <property type="term" value="C:chromosome"/>
    <property type="evidence" value="ECO:0007669"/>
    <property type="project" value="TreeGrafter"/>
</dbReference>
<evidence type="ECO:0000313" key="3">
    <source>
        <dbReference type="EMBL" id="MBG0568802.1"/>
    </source>
</evidence>
<dbReference type="Gene3D" id="1.10.10.2830">
    <property type="match status" value="1"/>
</dbReference>
<dbReference type="EMBL" id="JADQTO010000045">
    <property type="protein sequence ID" value="MBG0568802.1"/>
    <property type="molecule type" value="Genomic_DNA"/>
</dbReference>
<accession>A0A931CIV1</accession>
<sequence length="654" mass="70873">MSSATLSPDTTAIDGSDGLPTDDTSAATGAELEVAQPVLIGDIVTGPVHLNVGEDQNLPPIRAGWVDARTLYDNPRNPRRNPRDIDDLRASVAEVGVLVPLVLIDRQPPALMLSDDPVEAAEQIRAVNAESAAQAAADPGFTIFMGHRRKYAAIETGRYMVPCWLVPDEGAAHQIMGMLLENGHRAGLTPMEEAEAYHQLTLEGLTAEEIAKVRAISTDEVRTALRARELPKLAQHALNEGTFTIEQAMALEEFKDNPRATERLLGELDNEWRFKQALAAEREKRNFALARERAKAELVLAGVKSTSRPKGFGTTESTAVDVGQLVDADGRDLDVEQVKKLPGFAAFVEKDGATARTVVYCEDPAALGYTRRPQPARPGMSAEQLAAEQEQQQREDEFRDALVVAATVRHEFLCRTYGTAKGARKLAVEAMRAAALRQNMGRSADFEDLYTALGGSDAEVLRTAGEDRLRRSLVAAWVCRQEYNLSQTLQRYQYSLDKPAAAAWLERLVDARYPLSDAEATLYDSLKPPPAANDQDTDEQADTEPTGTLQEPAGEDDEPADNSQTSETQPGEDHEPEETDHQAQTQPDGVNSEPPAAEGDEPGGHAELSEQEPGEDVDLSGHDVGTPPADGIDPDDDATTSVTELHECEPALAA</sequence>
<dbReference type="Proteomes" id="UP000598146">
    <property type="component" value="Unassembled WGS sequence"/>
</dbReference>
<gene>
    <name evidence="3" type="ORF">I4J89_46060</name>
</gene>
<dbReference type="PANTHER" id="PTHR33375:SF1">
    <property type="entry name" value="CHROMOSOME-PARTITIONING PROTEIN PARB-RELATED"/>
    <property type="match status" value="1"/>
</dbReference>
<dbReference type="AlphaFoldDB" id="A0A931CIV1"/>
<evidence type="ECO:0000256" key="1">
    <source>
        <dbReference type="SAM" id="MobiDB-lite"/>
    </source>
</evidence>
<feature type="region of interest" description="Disordered" evidence="1">
    <location>
        <begin position="1"/>
        <end position="25"/>
    </location>
</feature>
<dbReference type="InterPro" id="IPR036086">
    <property type="entry name" value="ParB/Sulfiredoxin_sf"/>
</dbReference>
<feature type="compositionally biased region" description="Acidic residues" evidence="1">
    <location>
        <begin position="609"/>
        <end position="618"/>
    </location>
</feature>
<organism evidence="3 4">
    <name type="scientific">Actinoplanes aureus</name>
    <dbReference type="NCBI Taxonomy" id="2792083"/>
    <lineage>
        <taxon>Bacteria</taxon>
        <taxon>Bacillati</taxon>
        <taxon>Actinomycetota</taxon>
        <taxon>Actinomycetes</taxon>
        <taxon>Micromonosporales</taxon>
        <taxon>Micromonosporaceae</taxon>
        <taxon>Actinoplanes</taxon>
    </lineage>
</organism>
<evidence type="ECO:0000313" key="4">
    <source>
        <dbReference type="Proteomes" id="UP000598146"/>
    </source>
</evidence>
<dbReference type="SUPFAM" id="SSF110849">
    <property type="entry name" value="ParB/Sulfiredoxin"/>
    <property type="match status" value="1"/>
</dbReference>
<dbReference type="InterPro" id="IPR041468">
    <property type="entry name" value="HTH_ParB/Spo0J"/>
</dbReference>
<feature type="compositionally biased region" description="Basic and acidic residues" evidence="1">
    <location>
        <begin position="644"/>
        <end position="654"/>
    </location>
</feature>
<dbReference type="GO" id="GO:0007059">
    <property type="term" value="P:chromosome segregation"/>
    <property type="evidence" value="ECO:0007669"/>
    <property type="project" value="TreeGrafter"/>
</dbReference>
<comment type="caution">
    <text evidence="3">The sequence shown here is derived from an EMBL/GenBank/DDBJ whole genome shotgun (WGS) entry which is preliminary data.</text>
</comment>
<dbReference type="InterPro" id="IPR050336">
    <property type="entry name" value="Chromosome_partition/occlusion"/>
</dbReference>
<reference evidence="3" key="1">
    <citation type="submission" date="2020-11" db="EMBL/GenBank/DDBJ databases">
        <title>Isolation and identification of active actinomycetes.</title>
        <authorList>
            <person name="Sun X."/>
        </authorList>
    </citation>
    <scope>NUCLEOTIDE SEQUENCE</scope>
    <source>
        <strain evidence="3">NEAU-A11</strain>
    </source>
</reference>
<dbReference type="SUPFAM" id="SSF109709">
    <property type="entry name" value="KorB DNA-binding domain-like"/>
    <property type="match status" value="1"/>
</dbReference>
<protein>
    <recommendedName>
        <fullName evidence="2">ParB/Spo0J HTH domain-containing protein</fullName>
    </recommendedName>
</protein>
<dbReference type="Gene3D" id="3.90.1530.30">
    <property type="match status" value="1"/>
</dbReference>
<feature type="compositionally biased region" description="Polar residues" evidence="1">
    <location>
        <begin position="1"/>
        <end position="10"/>
    </location>
</feature>
<dbReference type="Pfam" id="PF17762">
    <property type="entry name" value="HTH_ParB"/>
    <property type="match status" value="1"/>
</dbReference>
<keyword evidence="4" id="KW-1185">Reference proteome</keyword>
<evidence type="ECO:0000259" key="2">
    <source>
        <dbReference type="Pfam" id="PF17762"/>
    </source>
</evidence>